<dbReference type="PANTHER" id="PTHR33392:SF6">
    <property type="entry name" value="POLYISOPRENYL-TEICHOIC ACID--PEPTIDOGLYCAN TEICHOIC ACID TRANSFERASE TAGU"/>
    <property type="match status" value="1"/>
</dbReference>
<dbReference type="RefSeq" id="WP_138184881.1">
    <property type="nucleotide sequence ID" value="NZ_LS992241.1"/>
</dbReference>
<feature type="domain" description="Cell envelope-related transcriptional attenuator" evidence="4">
    <location>
        <begin position="112"/>
        <end position="279"/>
    </location>
</feature>
<dbReference type="EMBL" id="LS992241">
    <property type="protein sequence ID" value="SYX82555.1"/>
    <property type="molecule type" value="Genomic_DNA"/>
</dbReference>
<dbReference type="Proteomes" id="UP000304148">
    <property type="component" value="Chromosome"/>
</dbReference>
<dbReference type="InterPro" id="IPR050922">
    <property type="entry name" value="LytR/CpsA/Psr_CW_biosynth"/>
</dbReference>
<evidence type="ECO:0000259" key="4">
    <source>
        <dbReference type="Pfam" id="PF03816"/>
    </source>
</evidence>
<evidence type="ECO:0000256" key="2">
    <source>
        <dbReference type="SAM" id="MobiDB-lite"/>
    </source>
</evidence>
<gene>
    <name evidence="5" type="ORF">PBLR_10977</name>
</gene>
<name>A0A383R647_PAEAL</name>
<feature type="region of interest" description="Disordered" evidence="2">
    <location>
        <begin position="1"/>
        <end position="33"/>
    </location>
</feature>
<feature type="transmembrane region" description="Helical" evidence="3">
    <location>
        <begin position="41"/>
        <end position="62"/>
    </location>
</feature>
<dbReference type="Gene3D" id="3.40.630.190">
    <property type="entry name" value="LCP protein"/>
    <property type="match status" value="1"/>
</dbReference>
<dbReference type="InterPro" id="IPR004474">
    <property type="entry name" value="LytR_CpsA_psr"/>
</dbReference>
<keyword evidence="3" id="KW-0812">Transmembrane</keyword>
<evidence type="ECO:0000313" key="5">
    <source>
        <dbReference type="EMBL" id="SYX82555.1"/>
    </source>
</evidence>
<accession>A0A383R647</accession>
<feature type="region of interest" description="Disordered" evidence="2">
    <location>
        <begin position="361"/>
        <end position="381"/>
    </location>
</feature>
<feature type="compositionally biased region" description="Polar residues" evidence="2">
    <location>
        <begin position="372"/>
        <end position="381"/>
    </location>
</feature>
<dbReference type="NCBIfam" id="TIGR00350">
    <property type="entry name" value="lytR_cpsA_psr"/>
    <property type="match status" value="1"/>
</dbReference>
<dbReference type="Pfam" id="PF03816">
    <property type="entry name" value="LytR_cpsA_psr"/>
    <property type="match status" value="1"/>
</dbReference>
<reference evidence="6" key="1">
    <citation type="submission" date="2018-08" db="EMBL/GenBank/DDBJ databases">
        <authorList>
            <person name="Chevrot R."/>
        </authorList>
    </citation>
    <scope>NUCLEOTIDE SEQUENCE [LARGE SCALE GENOMIC DNA]</scope>
</reference>
<keyword evidence="3" id="KW-1133">Transmembrane helix</keyword>
<evidence type="ECO:0000256" key="1">
    <source>
        <dbReference type="ARBA" id="ARBA00006068"/>
    </source>
</evidence>
<dbReference type="AlphaFoldDB" id="A0A383R647"/>
<organism evidence="5 6">
    <name type="scientific">Paenibacillus alvei</name>
    <name type="common">Bacillus alvei</name>
    <dbReference type="NCBI Taxonomy" id="44250"/>
    <lineage>
        <taxon>Bacteria</taxon>
        <taxon>Bacillati</taxon>
        <taxon>Bacillota</taxon>
        <taxon>Bacilli</taxon>
        <taxon>Bacillales</taxon>
        <taxon>Paenibacillaceae</taxon>
        <taxon>Paenibacillus</taxon>
    </lineage>
</organism>
<evidence type="ECO:0000313" key="6">
    <source>
        <dbReference type="Proteomes" id="UP000304148"/>
    </source>
</evidence>
<evidence type="ECO:0000256" key="3">
    <source>
        <dbReference type="SAM" id="Phobius"/>
    </source>
</evidence>
<protein>
    <submittedName>
        <fullName evidence="5">Transcriptional regulator</fullName>
    </submittedName>
</protein>
<dbReference type="PANTHER" id="PTHR33392">
    <property type="entry name" value="POLYISOPRENYL-TEICHOIC ACID--PEPTIDOGLYCAN TEICHOIC ACID TRANSFERASE TAGU"/>
    <property type="match status" value="1"/>
</dbReference>
<proteinExistence type="inferred from homology"/>
<keyword evidence="3" id="KW-0472">Membrane</keyword>
<sequence>MNSSTPLPPRTKQKRRKSPERKPSEGKSSTKKRGMPKWLKVTLITALIAAVVVIFIVGYFAWYANNKLNDISTVAKQGGGSSTVQDTLSPNKEPFSFILLGIDYRPELPGRRTDVVMVGAMHPETQEAVLVSLPRDTYFELPGYHPDKLNHYYPKFFTLKEQGKLDSATPEDEMKLMLGKYMGMPIDYAAVINFQGFSDVVDAVGGVNVNVDQNMCYNDNADGTHIKLKTGQQTLDGKNALDFVRYRKSNCRPMTKGTTDADRNVRQNAVLKEIVGNMQSLGGLTKVTGVIDAMADNFKIDMTPDQIRSSISTYLGINRDNIHYISVDGNWVSPYIYPDTVKLEEGKQAIKDVLAGKSLKSTLSGEGEADSQHANTTQPGS</sequence>
<comment type="similarity">
    <text evidence="1">Belongs to the LytR/CpsA/Psr (LCP) family.</text>
</comment>